<reference evidence="1 2" key="1">
    <citation type="journal article" date="2020" name="BMC Genomics">
        <title>Intraspecific diversification of the crop wild relative Brassica cretica Lam. using demographic model selection.</title>
        <authorList>
            <person name="Kioukis A."/>
            <person name="Michalopoulou V.A."/>
            <person name="Briers L."/>
            <person name="Pirintsos S."/>
            <person name="Studholme D.J."/>
            <person name="Pavlidis P."/>
            <person name="Sarris P.F."/>
        </authorList>
    </citation>
    <scope>NUCLEOTIDE SEQUENCE [LARGE SCALE GENOMIC DNA]</scope>
    <source>
        <strain evidence="2">cv. PFS-1207/04</strain>
    </source>
</reference>
<keyword evidence="2" id="KW-1185">Reference proteome</keyword>
<comment type="caution">
    <text evidence="1">The sequence shown here is derived from an EMBL/GenBank/DDBJ whole genome shotgun (WGS) entry which is preliminary data.</text>
</comment>
<proteinExistence type="predicted"/>
<organism evidence="1 2">
    <name type="scientific">Brassica cretica</name>
    <name type="common">Mustard</name>
    <dbReference type="NCBI Taxonomy" id="69181"/>
    <lineage>
        <taxon>Eukaryota</taxon>
        <taxon>Viridiplantae</taxon>
        <taxon>Streptophyta</taxon>
        <taxon>Embryophyta</taxon>
        <taxon>Tracheophyta</taxon>
        <taxon>Spermatophyta</taxon>
        <taxon>Magnoliopsida</taxon>
        <taxon>eudicotyledons</taxon>
        <taxon>Gunneridae</taxon>
        <taxon>Pentapetalae</taxon>
        <taxon>rosids</taxon>
        <taxon>malvids</taxon>
        <taxon>Brassicales</taxon>
        <taxon>Brassicaceae</taxon>
        <taxon>Brassiceae</taxon>
        <taxon>Brassica</taxon>
    </lineage>
</organism>
<protein>
    <submittedName>
        <fullName evidence="1">Uncharacterized protein</fullName>
    </submittedName>
</protein>
<dbReference type="Proteomes" id="UP000266723">
    <property type="component" value="Unassembled WGS sequence"/>
</dbReference>
<name>A0ABQ7E1W8_BRACR</name>
<evidence type="ECO:0000313" key="1">
    <source>
        <dbReference type="EMBL" id="KAF3590376.1"/>
    </source>
</evidence>
<gene>
    <name evidence="1" type="ORF">DY000_02027601</name>
</gene>
<dbReference type="EMBL" id="QGKV02000299">
    <property type="protein sequence ID" value="KAF3590376.1"/>
    <property type="molecule type" value="Genomic_DNA"/>
</dbReference>
<evidence type="ECO:0000313" key="2">
    <source>
        <dbReference type="Proteomes" id="UP000266723"/>
    </source>
</evidence>
<sequence length="90" mass="9406">MVRGDAPVRSNDLKTSVSWSKQKLTGAGGVAHSAGAASTQLISAGWSVGVLAGHYGSWVVMVRIMDMGVLIGIVVRLRSHEDLGRVGCVM</sequence>
<accession>A0ABQ7E1W8</accession>